<dbReference type="Proteomes" id="UP000070700">
    <property type="component" value="Unassembled WGS sequence"/>
</dbReference>
<sequence>MSRKRSSQYSVSQDHEGFHDCSVPHLPICEGSPTIALSLPAFDPLHDSEVPELTTASTFASFDDPASNPFDESFANIDLWENWDENQTQTGYNPTQQLVEGYTPIFSGSSFSLYPTPPSTGTQTSQNTSKNPYLLPLTKPNEQQGDVTPGYSYESSARYNAVHTPCFGYPNMVKSVQKHWSNGNATSPFPTEIASLESPSAPRSPKTIASNPYREQRSRSKQHTIEKRYRARLSEEFALLLAALPEKLIASEITGLGGLQIERGLSKMDILDLAKKYIGQLEKEGIKLKQVGRSLQLDVDAFKRIYDDCRRQTSS</sequence>
<dbReference type="AlphaFoldDB" id="A0A194XMF2"/>
<feature type="region of interest" description="Disordered" evidence="1">
    <location>
        <begin position="115"/>
        <end position="146"/>
    </location>
</feature>
<dbReference type="RefSeq" id="XP_018075780.1">
    <property type="nucleotide sequence ID" value="XM_018207497.1"/>
</dbReference>
<dbReference type="InterPro" id="IPR011598">
    <property type="entry name" value="bHLH_dom"/>
</dbReference>
<name>A0A194XMF2_MOLSC</name>
<gene>
    <name evidence="3" type="ORF">LY89DRAFT_433374</name>
</gene>
<evidence type="ECO:0000313" key="3">
    <source>
        <dbReference type="EMBL" id="KUJ21425.1"/>
    </source>
</evidence>
<dbReference type="GO" id="GO:0046983">
    <property type="term" value="F:protein dimerization activity"/>
    <property type="evidence" value="ECO:0007669"/>
    <property type="project" value="InterPro"/>
</dbReference>
<evidence type="ECO:0000259" key="2">
    <source>
        <dbReference type="PROSITE" id="PS50888"/>
    </source>
</evidence>
<feature type="domain" description="BHLH" evidence="2">
    <location>
        <begin position="217"/>
        <end position="281"/>
    </location>
</feature>
<dbReference type="Pfam" id="PF00010">
    <property type="entry name" value="HLH"/>
    <property type="match status" value="1"/>
</dbReference>
<dbReference type="EMBL" id="KQ947408">
    <property type="protein sequence ID" value="KUJ21425.1"/>
    <property type="molecule type" value="Genomic_DNA"/>
</dbReference>
<dbReference type="SUPFAM" id="SSF47459">
    <property type="entry name" value="HLH, helix-loop-helix DNA-binding domain"/>
    <property type="match status" value="1"/>
</dbReference>
<reference evidence="3 4" key="1">
    <citation type="submission" date="2015-10" db="EMBL/GenBank/DDBJ databases">
        <title>Full genome of DAOMC 229536 Phialocephala scopiformis, a fungal endophyte of spruce producing the potent anti-insectan compound rugulosin.</title>
        <authorList>
            <consortium name="DOE Joint Genome Institute"/>
            <person name="Walker A.K."/>
            <person name="Frasz S.L."/>
            <person name="Seifert K.A."/>
            <person name="Miller J.D."/>
            <person name="Mondo S.J."/>
            <person name="Labutti K."/>
            <person name="Lipzen A."/>
            <person name="Dockter R."/>
            <person name="Kennedy M."/>
            <person name="Grigoriev I.V."/>
            <person name="Spatafora J.W."/>
        </authorList>
    </citation>
    <scope>NUCLEOTIDE SEQUENCE [LARGE SCALE GENOMIC DNA]</scope>
    <source>
        <strain evidence="3 4">CBS 120377</strain>
    </source>
</reference>
<dbReference type="KEGG" id="psco:LY89DRAFT_433374"/>
<organism evidence="3 4">
    <name type="scientific">Mollisia scopiformis</name>
    <name type="common">Conifer needle endophyte fungus</name>
    <name type="synonym">Phialocephala scopiformis</name>
    <dbReference type="NCBI Taxonomy" id="149040"/>
    <lineage>
        <taxon>Eukaryota</taxon>
        <taxon>Fungi</taxon>
        <taxon>Dikarya</taxon>
        <taxon>Ascomycota</taxon>
        <taxon>Pezizomycotina</taxon>
        <taxon>Leotiomycetes</taxon>
        <taxon>Helotiales</taxon>
        <taxon>Mollisiaceae</taxon>
        <taxon>Mollisia</taxon>
    </lineage>
</organism>
<evidence type="ECO:0000313" key="4">
    <source>
        <dbReference type="Proteomes" id="UP000070700"/>
    </source>
</evidence>
<feature type="region of interest" description="Disordered" evidence="1">
    <location>
        <begin position="191"/>
        <end position="224"/>
    </location>
</feature>
<dbReference type="GeneID" id="28817223"/>
<dbReference type="InterPro" id="IPR036638">
    <property type="entry name" value="HLH_DNA-bd_sf"/>
</dbReference>
<keyword evidence="4" id="KW-1185">Reference proteome</keyword>
<feature type="compositionally biased region" description="Basic and acidic residues" evidence="1">
    <location>
        <begin position="214"/>
        <end position="224"/>
    </location>
</feature>
<feature type="compositionally biased region" description="Low complexity" evidence="1">
    <location>
        <begin position="119"/>
        <end position="129"/>
    </location>
</feature>
<evidence type="ECO:0000256" key="1">
    <source>
        <dbReference type="SAM" id="MobiDB-lite"/>
    </source>
</evidence>
<dbReference type="Gene3D" id="4.10.280.10">
    <property type="entry name" value="Helix-loop-helix DNA-binding domain"/>
    <property type="match status" value="1"/>
</dbReference>
<dbReference type="InParanoid" id="A0A194XMF2"/>
<proteinExistence type="predicted"/>
<protein>
    <recommendedName>
        <fullName evidence="2">BHLH domain-containing protein</fullName>
    </recommendedName>
</protein>
<dbReference type="PROSITE" id="PS50888">
    <property type="entry name" value="BHLH"/>
    <property type="match status" value="1"/>
</dbReference>
<dbReference type="SMART" id="SM00353">
    <property type="entry name" value="HLH"/>
    <property type="match status" value="1"/>
</dbReference>
<accession>A0A194XMF2</accession>